<dbReference type="CDD" id="cd11614">
    <property type="entry name" value="SAF_CpaB_FlgA_like"/>
    <property type="match status" value="1"/>
</dbReference>
<gene>
    <name evidence="3" type="ORF">CLORY_31100</name>
</gene>
<dbReference type="EMBL" id="MZGV01000039">
    <property type="protein sequence ID" value="OPJ59765.1"/>
    <property type="molecule type" value="Genomic_DNA"/>
</dbReference>
<dbReference type="Gene3D" id="3.90.1210.10">
    <property type="entry name" value="Antifreeze-like/N-acetylneuraminic acid synthase C-terminal domain"/>
    <property type="match status" value="1"/>
</dbReference>
<dbReference type="STRING" id="1450648.CLORY_31100"/>
<dbReference type="RefSeq" id="WP_079426076.1">
    <property type="nucleotide sequence ID" value="NZ_MZGV01000039.1"/>
</dbReference>
<feature type="domain" description="SAF" evidence="2">
    <location>
        <begin position="60"/>
        <end position="122"/>
    </location>
</feature>
<evidence type="ECO:0000313" key="4">
    <source>
        <dbReference type="Proteomes" id="UP000190080"/>
    </source>
</evidence>
<keyword evidence="4" id="KW-1185">Reference proteome</keyword>
<dbReference type="Pfam" id="PF08666">
    <property type="entry name" value="SAF"/>
    <property type="match status" value="1"/>
</dbReference>
<dbReference type="InterPro" id="IPR013974">
    <property type="entry name" value="SAF"/>
</dbReference>
<evidence type="ECO:0000313" key="3">
    <source>
        <dbReference type="EMBL" id="OPJ59765.1"/>
    </source>
</evidence>
<dbReference type="AlphaFoldDB" id="A0A1V4IJ83"/>
<feature type="transmembrane region" description="Helical" evidence="1">
    <location>
        <begin position="21"/>
        <end position="40"/>
    </location>
</feature>
<keyword evidence="1" id="KW-0472">Membrane</keyword>
<protein>
    <recommendedName>
        <fullName evidence="2">SAF domain-containing protein</fullName>
    </recommendedName>
</protein>
<evidence type="ECO:0000259" key="2">
    <source>
        <dbReference type="SMART" id="SM00858"/>
    </source>
</evidence>
<dbReference type="OrthoDB" id="2840666at2"/>
<proteinExistence type="predicted"/>
<accession>A0A1V4IJ83</accession>
<keyword evidence="1" id="KW-0812">Transmembrane</keyword>
<organism evidence="3 4">
    <name type="scientific">Clostridium oryzae</name>
    <dbReference type="NCBI Taxonomy" id="1450648"/>
    <lineage>
        <taxon>Bacteria</taxon>
        <taxon>Bacillati</taxon>
        <taxon>Bacillota</taxon>
        <taxon>Clostridia</taxon>
        <taxon>Eubacteriales</taxon>
        <taxon>Clostridiaceae</taxon>
        <taxon>Clostridium</taxon>
    </lineage>
</organism>
<comment type="caution">
    <text evidence="3">The sequence shown here is derived from an EMBL/GenBank/DDBJ whole genome shotgun (WGS) entry which is preliminary data.</text>
</comment>
<evidence type="ECO:0000256" key="1">
    <source>
        <dbReference type="SAM" id="Phobius"/>
    </source>
</evidence>
<keyword evidence="1" id="KW-1133">Transmembrane helix</keyword>
<sequence length="269" mass="30912">MFGKKYRTKEDKLIRKFWIGVWIGLLVILIVILVYQFIIIPSVKEDTKRMTLNNVYGKGQNIYVLKKDVNKGQEIDAAFFKNQYTNILTVPMDAIKDLSEIQGKVPRINLSKNTPINSNMFVNMNEYVTEDLRDVDYSDIVLNKDLRKGQYVDIIYRKKDGTNFTVVSKIKVNNVAGQTLYTSMTAKQRQYKDNATVKASLTGGTILTVRYTDAENQRAAKITYPLDKDVEKLINADPKLVKKAGQALRQRNSKKYNVKIKPHFADENK</sequence>
<dbReference type="Proteomes" id="UP000190080">
    <property type="component" value="Unassembled WGS sequence"/>
</dbReference>
<name>A0A1V4IJ83_9CLOT</name>
<dbReference type="SMART" id="SM00858">
    <property type="entry name" value="SAF"/>
    <property type="match status" value="1"/>
</dbReference>
<reference evidence="3 4" key="1">
    <citation type="submission" date="2017-03" db="EMBL/GenBank/DDBJ databases">
        <title>Genome sequence of Clostridium oryzae DSM 28571.</title>
        <authorList>
            <person name="Poehlein A."/>
            <person name="Daniel R."/>
        </authorList>
    </citation>
    <scope>NUCLEOTIDE SEQUENCE [LARGE SCALE GENOMIC DNA]</scope>
    <source>
        <strain evidence="3 4">DSM 28571</strain>
    </source>
</reference>